<accession>F9WHE5</accession>
<proteinExistence type="predicted"/>
<evidence type="ECO:0000313" key="2">
    <source>
        <dbReference type="Proteomes" id="UP000000702"/>
    </source>
</evidence>
<dbReference type="VEuPathDB" id="TriTrypDB:TcIL3000_0_16430"/>
<evidence type="ECO:0000313" key="1">
    <source>
        <dbReference type="EMBL" id="CCD16738.1"/>
    </source>
</evidence>
<organism evidence="1 2">
    <name type="scientific">Trypanosoma congolense (strain IL3000)</name>
    <dbReference type="NCBI Taxonomy" id="1068625"/>
    <lineage>
        <taxon>Eukaryota</taxon>
        <taxon>Discoba</taxon>
        <taxon>Euglenozoa</taxon>
        <taxon>Kinetoplastea</taxon>
        <taxon>Metakinetoplastina</taxon>
        <taxon>Trypanosomatida</taxon>
        <taxon>Trypanosomatidae</taxon>
        <taxon>Trypanosoma</taxon>
        <taxon>Nannomonas</taxon>
    </lineage>
</organism>
<dbReference type="Proteomes" id="UP000000702">
    <property type="component" value="Unassembled WGS sequence"/>
</dbReference>
<comment type="caution">
    <text evidence="1">The sequence shown here is derived from an EMBL/GenBank/DDBJ whole genome shotgun (WGS) entry which is preliminary data.</text>
</comment>
<protein>
    <submittedName>
        <fullName evidence="1">WGS project CAEQ00000000 data, annotated contig 634</fullName>
    </submittedName>
</protein>
<dbReference type="EMBL" id="CAEQ01002419">
    <property type="protein sequence ID" value="CCD16738.1"/>
    <property type="molecule type" value="Genomic_DNA"/>
</dbReference>
<reference evidence="1 2" key="2">
    <citation type="journal article" date="2012" name="Proc. Natl. Acad. Sci. U.S.A.">
        <title>Antigenic diversity is generated by distinct evolutionary mechanisms in African trypanosome species.</title>
        <authorList>
            <person name="Jackson A.P."/>
            <person name="Berry A."/>
            <person name="Aslett M."/>
            <person name="Allison H.C."/>
            <person name="Burton P."/>
            <person name="Vavrova-Anderson J."/>
            <person name="Brown R."/>
            <person name="Browne H."/>
            <person name="Corton N."/>
            <person name="Hauser H."/>
            <person name="Gamble J."/>
            <person name="Gilderthorp R."/>
            <person name="Marcello L."/>
            <person name="McQuillan J."/>
            <person name="Otto T.D."/>
            <person name="Quail M.A."/>
            <person name="Sanders M.J."/>
            <person name="van Tonder A."/>
            <person name="Ginger M.L."/>
            <person name="Field M.C."/>
            <person name="Barry J.D."/>
            <person name="Hertz-Fowler C."/>
            <person name="Berriman M."/>
        </authorList>
    </citation>
    <scope>NUCLEOTIDE SEQUENCE [LARGE SCALE GENOMIC DNA]</scope>
    <source>
        <strain evidence="1 2">IL3000</strain>
    </source>
</reference>
<keyword evidence="2" id="KW-1185">Reference proteome</keyword>
<name>F9WHE5_TRYCI</name>
<dbReference type="AlphaFoldDB" id="F9WHE5"/>
<gene>
    <name evidence="1" type="ORF">TCIL3000_0_16430</name>
</gene>
<sequence length="168" mass="18840">MGFGALEPFGDIHKLEIQQRRLALSLRKADVNLREIWLFCLRRGLVSWVSVLERAGLLWGLGSPFSSSNGYGRDLCRIQVSRVVSSECAPHDQDIPSVPHGSIIAPPTRREECHTCHPTTRGERHPTTRGERGEFVYEAKGCTAKRQPIQLGERGSHQRRGLASLWCS</sequence>
<reference evidence="2" key="1">
    <citation type="submission" date="2011-07" db="EMBL/GenBank/DDBJ databases">
        <title>Divergent evolution of antigenic variation in African trypanosomes.</title>
        <authorList>
            <person name="Jackson A.P."/>
            <person name="Berry A."/>
            <person name="Allison H.C."/>
            <person name="Burton P."/>
            <person name="Anderson J."/>
            <person name="Aslett M."/>
            <person name="Brown R."/>
            <person name="Corton N."/>
            <person name="Harris D."/>
            <person name="Hauser H."/>
            <person name="Gamble J."/>
            <person name="Gilderthorp R."/>
            <person name="McQuillan J."/>
            <person name="Quail M.A."/>
            <person name="Sanders M."/>
            <person name="Van Tonder A."/>
            <person name="Ginger M.L."/>
            <person name="Donelson J.E."/>
            <person name="Field M.C."/>
            <person name="Barry J.D."/>
            <person name="Berriman M."/>
            <person name="Hertz-Fowler C."/>
        </authorList>
    </citation>
    <scope>NUCLEOTIDE SEQUENCE [LARGE SCALE GENOMIC DNA]</scope>
    <source>
        <strain evidence="2">IL3000</strain>
    </source>
</reference>